<dbReference type="SUPFAM" id="SSF56112">
    <property type="entry name" value="Protein kinase-like (PK-like)"/>
    <property type="match status" value="1"/>
</dbReference>
<evidence type="ECO:0000256" key="7">
    <source>
        <dbReference type="SAM" id="MobiDB-lite"/>
    </source>
</evidence>
<evidence type="ECO:0000259" key="8">
    <source>
        <dbReference type="PROSITE" id="PS50011"/>
    </source>
</evidence>
<feature type="compositionally biased region" description="Polar residues" evidence="7">
    <location>
        <begin position="590"/>
        <end position="601"/>
    </location>
</feature>
<evidence type="ECO:0000313" key="9">
    <source>
        <dbReference type="EMBL" id="QBM88425.1"/>
    </source>
</evidence>
<name>A0A4P6XP56_9ASCO</name>
<dbReference type="PANTHER" id="PTHR11042">
    <property type="entry name" value="EUKARYOTIC TRANSLATION INITIATION FACTOR 2-ALPHA KINASE EIF2-ALPHA KINASE -RELATED"/>
    <property type="match status" value="1"/>
</dbReference>
<dbReference type="AlphaFoldDB" id="A0A4P6XP56"/>
<keyword evidence="1" id="KW-0808">Transferase</keyword>
<organism evidence="9 10">
    <name type="scientific">Metschnikowia aff. pulcherrima</name>
    <dbReference type="NCBI Taxonomy" id="2163413"/>
    <lineage>
        <taxon>Eukaryota</taxon>
        <taxon>Fungi</taxon>
        <taxon>Dikarya</taxon>
        <taxon>Ascomycota</taxon>
        <taxon>Saccharomycotina</taxon>
        <taxon>Pichiomycetes</taxon>
        <taxon>Metschnikowiaceae</taxon>
        <taxon>Metschnikowia</taxon>
    </lineage>
</organism>
<feature type="region of interest" description="Disordered" evidence="7">
    <location>
        <begin position="590"/>
        <end position="617"/>
    </location>
</feature>
<dbReference type="EMBL" id="CP034458">
    <property type="protein sequence ID" value="QBM88425.1"/>
    <property type="molecule type" value="Genomic_DNA"/>
</dbReference>
<dbReference type="GO" id="GO:0004713">
    <property type="term" value="F:protein tyrosine kinase activity"/>
    <property type="evidence" value="ECO:0007669"/>
    <property type="project" value="TreeGrafter"/>
</dbReference>
<proteinExistence type="inferred from homology"/>
<dbReference type="GO" id="GO:0030447">
    <property type="term" value="P:filamentous growth"/>
    <property type="evidence" value="ECO:0007669"/>
    <property type="project" value="UniProtKB-ARBA"/>
</dbReference>
<evidence type="ECO:0000256" key="1">
    <source>
        <dbReference type="ARBA" id="ARBA00022679"/>
    </source>
</evidence>
<dbReference type="InterPro" id="IPR050339">
    <property type="entry name" value="CC_SR_Kinase"/>
</dbReference>
<evidence type="ECO:0000313" key="10">
    <source>
        <dbReference type="Proteomes" id="UP000292447"/>
    </source>
</evidence>
<dbReference type="Proteomes" id="UP000292447">
    <property type="component" value="Chromosome III"/>
</dbReference>
<evidence type="ECO:0000256" key="3">
    <source>
        <dbReference type="ARBA" id="ARBA00022777"/>
    </source>
</evidence>
<evidence type="ECO:0000256" key="5">
    <source>
        <dbReference type="ARBA" id="ARBA00037982"/>
    </source>
</evidence>
<dbReference type="GO" id="GO:0005737">
    <property type="term" value="C:cytoplasm"/>
    <property type="evidence" value="ECO:0007669"/>
    <property type="project" value="TreeGrafter"/>
</dbReference>
<dbReference type="InterPro" id="IPR008271">
    <property type="entry name" value="Ser/Thr_kinase_AS"/>
</dbReference>
<gene>
    <name evidence="9" type="primary">MPUL0C03930</name>
    <name evidence="9" type="ORF">METSCH_C03930</name>
</gene>
<dbReference type="Gene3D" id="1.10.510.10">
    <property type="entry name" value="Transferase(Phosphotransferase) domain 1"/>
    <property type="match status" value="1"/>
</dbReference>
<dbReference type="InterPro" id="IPR017441">
    <property type="entry name" value="Protein_kinase_ATP_BS"/>
</dbReference>
<dbReference type="CDD" id="cd00180">
    <property type="entry name" value="PKc"/>
    <property type="match status" value="1"/>
</dbReference>
<sequence>MSVVPYRGLENGRIVYHDPASQILVVHNNRDNSVELYGSDNFSREIPESLSPFSPGLLQHQKLYRNSPSDTDCCPNCGANIGDFLEHRNLHFSRRDLPNQRSRSSSYRGSHSGNETYEFPPFFSPGVGTHFMDQDYFHLLAELPFDVESTGRALEGSSQQTEDGMYTKDFFNQGYFSRFFRKIPPGILGSGAHAQVFKVAHVLKDIQLGVFAVKRINVGDHMLFLDQVLNEVLILYELSVKGANENNLIRYNHVWMEYGELNDLATFILDPFAEKSVKVPYVYILQQYCDGGHLENVINRNFLRHEQMSMKERLDEERSRRRGRKNSGEKPAETDSRVWLSELEIWKFFADITNGVAYLHAHGILHRDLKPSNCLLESEYVPGNGHNSELLLTEDAFEKTVSALPKVLVSDFGEGKFLNKKPQMGLSSVDDERRGNTGTLEFTDPKLWLYDHPDNLERKPKFAHQFTYDSDIYSLGMILCYLCVGKLPFADVLTNMNNPELVRQEIADWHLNLTPESFQEWFEHKNIAIKGGLSPILDDFRVLIYLMIKGQPGTSKPSPEMTMQCLDSIKWRRFILQRNRSRSAATITDMGNLSPYKSSGDSDLAKEKEESEDEENETVDLIALKNTHRPKSRDSLISRGALFYDTFVIKGIYIFNVLLLELFASKETLWVTFTKLINVLCLAIESTCCNDYRMQLVLFSTCVSVCALAYFRG</sequence>
<keyword evidence="4 6" id="KW-0067">ATP-binding</keyword>
<evidence type="ECO:0000256" key="4">
    <source>
        <dbReference type="ARBA" id="ARBA00022840"/>
    </source>
</evidence>
<accession>A0A4P6XP56</accession>
<dbReference type="GO" id="GO:0005524">
    <property type="term" value="F:ATP binding"/>
    <property type="evidence" value="ECO:0007669"/>
    <property type="project" value="UniProtKB-UniRule"/>
</dbReference>
<keyword evidence="10" id="KW-1185">Reference proteome</keyword>
<dbReference type="PANTHER" id="PTHR11042:SF190">
    <property type="entry name" value="MITOSIS INHIBITOR PROTEIN KINASE MIK1"/>
    <property type="match status" value="1"/>
</dbReference>
<dbReference type="GO" id="GO:0110031">
    <property type="term" value="P:negative regulation of G2/MI transition of meiotic cell cycle"/>
    <property type="evidence" value="ECO:0007669"/>
    <property type="project" value="TreeGrafter"/>
</dbReference>
<dbReference type="SMART" id="SM00220">
    <property type="entry name" value="S_TKc"/>
    <property type="match status" value="1"/>
</dbReference>
<comment type="similarity">
    <text evidence="5">Belongs to the protein kinase superfamily. Ser/Thr protein kinase family. GCN2 subfamily.</text>
</comment>
<reference evidence="10" key="1">
    <citation type="submission" date="2019-03" db="EMBL/GenBank/DDBJ databases">
        <title>Snf2 controls pulcherriminic acid biosynthesis and connects pigmentation and antifungal activity of the yeast Metschnikowia pulcherrima.</title>
        <authorList>
            <person name="Gore-Lloyd D."/>
            <person name="Sumann I."/>
            <person name="Brachmann A.O."/>
            <person name="Schneeberger K."/>
            <person name="Ortiz-Merino R.A."/>
            <person name="Moreno-Beltran M."/>
            <person name="Schlaefli M."/>
            <person name="Kirner P."/>
            <person name="Santos Kron A."/>
            <person name="Wolfe K.H."/>
            <person name="Piel J."/>
            <person name="Ahrens C.H."/>
            <person name="Henk D."/>
            <person name="Freimoser F.M."/>
        </authorList>
    </citation>
    <scope>NUCLEOTIDE SEQUENCE [LARGE SCALE GENOMIC DNA]</scope>
    <source>
        <strain evidence="10">APC 1.2</strain>
    </source>
</reference>
<dbReference type="PROSITE" id="PS00108">
    <property type="entry name" value="PROTEIN_KINASE_ST"/>
    <property type="match status" value="1"/>
</dbReference>
<dbReference type="Pfam" id="PF00069">
    <property type="entry name" value="Pkinase"/>
    <property type="match status" value="1"/>
</dbReference>
<keyword evidence="3 9" id="KW-0418">Kinase</keyword>
<feature type="binding site" evidence="6">
    <location>
        <position position="214"/>
    </location>
    <ligand>
        <name>ATP</name>
        <dbReference type="ChEBI" id="CHEBI:30616"/>
    </ligand>
</feature>
<protein>
    <submittedName>
        <fullName evidence="9">Protein kinase domain-containing protein</fullName>
    </submittedName>
</protein>
<keyword evidence="2 6" id="KW-0547">Nucleotide-binding</keyword>
<dbReference type="InterPro" id="IPR011009">
    <property type="entry name" value="Kinase-like_dom_sf"/>
</dbReference>
<dbReference type="PROSITE" id="PS50011">
    <property type="entry name" value="PROTEIN_KINASE_DOM"/>
    <property type="match status" value="1"/>
</dbReference>
<feature type="region of interest" description="Disordered" evidence="7">
    <location>
        <begin position="313"/>
        <end position="333"/>
    </location>
</feature>
<feature type="domain" description="Protein kinase" evidence="8">
    <location>
        <begin position="182"/>
        <end position="648"/>
    </location>
</feature>
<dbReference type="GO" id="GO:0005634">
    <property type="term" value="C:nucleus"/>
    <property type="evidence" value="ECO:0007669"/>
    <property type="project" value="TreeGrafter"/>
</dbReference>
<dbReference type="Gene3D" id="3.30.200.20">
    <property type="entry name" value="Phosphorylase Kinase, domain 1"/>
    <property type="match status" value="1"/>
</dbReference>
<evidence type="ECO:0000256" key="6">
    <source>
        <dbReference type="PROSITE-ProRule" id="PRU10141"/>
    </source>
</evidence>
<dbReference type="STRING" id="2163413.A0A4P6XP56"/>
<dbReference type="PROSITE" id="PS00107">
    <property type="entry name" value="PROTEIN_KINASE_ATP"/>
    <property type="match status" value="1"/>
</dbReference>
<dbReference type="InterPro" id="IPR000719">
    <property type="entry name" value="Prot_kinase_dom"/>
</dbReference>
<evidence type="ECO:0000256" key="2">
    <source>
        <dbReference type="ARBA" id="ARBA00022741"/>
    </source>
</evidence>